<evidence type="ECO:0000313" key="1">
    <source>
        <dbReference type="EMBL" id="VDN42441.1"/>
    </source>
</evidence>
<dbReference type="EMBL" id="UYRT01100207">
    <property type="protein sequence ID" value="VDN42441.1"/>
    <property type="molecule type" value="Genomic_DNA"/>
</dbReference>
<reference evidence="3" key="1">
    <citation type="submission" date="2016-06" db="UniProtKB">
        <authorList>
            <consortium name="WormBaseParasite"/>
        </authorList>
    </citation>
    <scope>IDENTIFICATION</scope>
</reference>
<organism evidence="3">
    <name type="scientific">Gongylonema pulchrum</name>
    <dbReference type="NCBI Taxonomy" id="637853"/>
    <lineage>
        <taxon>Eukaryota</taxon>
        <taxon>Metazoa</taxon>
        <taxon>Ecdysozoa</taxon>
        <taxon>Nematoda</taxon>
        <taxon>Chromadorea</taxon>
        <taxon>Rhabditida</taxon>
        <taxon>Spirurina</taxon>
        <taxon>Spiruromorpha</taxon>
        <taxon>Spiruroidea</taxon>
        <taxon>Gongylonematidae</taxon>
        <taxon>Gongylonema</taxon>
    </lineage>
</organism>
<gene>
    <name evidence="1" type="ORF">GPUH_LOCUS24137</name>
</gene>
<evidence type="ECO:0000313" key="2">
    <source>
        <dbReference type="Proteomes" id="UP000271098"/>
    </source>
</evidence>
<evidence type="ECO:0000313" key="3">
    <source>
        <dbReference type="WBParaSite" id="GPUH_0002416401-mRNA-1"/>
    </source>
</evidence>
<dbReference type="WBParaSite" id="GPUH_0002416401-mRNA-1">
    <property type="protein sequence ID" value="GPUH_0002416401-mRNA-1"/>
    <property type="gene ID" value="GPUH_0002416401"/>
</dbReference>
<reference evidence="1 2" key="2">
    <citation type="submission" date="2018-11" db="EMBL/GenBank/DDBJ databases">
        <authorList>
            <consortium name="Pathogen Informatics"/>
        </authorList>
    </citation>
    <scope>NUCLEOTIDE SEQUENCE [LARGE SCALE GENOMIC DNA]</scope>
</reference>
<dbReference type="Proteomes" id="UP000271098">
    <property type="component" value="Unassembled WGS sequence"/>
</dbReference>
<proteinExistence type="predicted"/>
<accession>A0A183ET43</accession>
<sequence length="101" mass="11519">MFLFSLADYLQSVKYRFLYQRALADPGDYINAGFGIPIGVRTELSTKDAAFARSVTADSSAAHVTQQSEEQRAGKTENEHEELVLKILKRFFCFEHFCFKT</sequence>
<dbReference type="AlphaFoldDB" id="A0A183ET43"/>
<keyword evidence="2" id="KW-1185">Reference proteome</keyword>
<name>A0A183ET43_9BILA</name>
<protein>
    <submittedName>
        <fullName evidence="3">Omp85 domain-containing protein</fullName>
    </submittedName>
</protein>